<keyword evidence="2" id="KW-1185">Reference proteome</keyword>
<gene>
    <name evidence="1" type="ORF">LPJ66_006133</name>
</gene>
<comment type="caution">
    <text evidence="1">The sequence shown here is derived from an EMBL/GenBank/DDBJ whole genome shotgun (WGS) entry which is preliminary data.</text>
</comment>
<dbReference type="Proteomes" id="UP001150581">
    <property type="component" value="Unassembled WGS sequence"/>
</dbReference>
<reference evidence="1" key="1">
    <citation type="submission" date="2022-07" db="EMBL/GenBank/DDBJ databases">
        <title>Phylogenomic reconstructions and comparative analyses of Kickxellomycotina fungi.</title>
        <authorList>
            <person name="Reynolds N.K."/>
            <person name="Stajich J.E."/>
            <person name="Barry K."/>
            <person name="Grigoriev I.V."/>
            <person name="Crous P."/>
            <person name="Smith M.E."/>
        </authorList>
    </citation>
    <scope>NUCLEOTIDE SEQUENCE</scope>
    <source>
        <strain evidence="1">Benny 63K</strain>
    </source>
</reference>
<accession>A0ACC1IEY3</accession>
<evidence type="ECO:0000313" key="1">
    <source>
        <dbReference type="EMBL" id="KAJ1892793.1"/>
    </source>
</evidence>
<protein>
    <submittedName>
        <fullName evidence="1">Uncharacterized protein</fullName>
    </submittedName>
</protein>
<proteinExistence type="predicted"/>
<name>A0ACC1IEY3_9FUNG</name>
<sequence length="400" mass="42802">MYFKLTSIFALVGLSTAHLDMISPCPRYSPHGLDCPALPAGQSLDYSMSSPLSAGDPLCKHTTPYPTASATWTAGQPVTVKLAPGGAPHGGGHCQFSLSYDGGQNFVVVHEVLQQCFGSDQSQRDFTFTLPGELPGSEKAVFAWSWVNAVGNREFYMNCADVRIVGRGSESFTGKRMVVANLPGYPTVPEFNGNYAVGMELYTGAPKLTVTGIATAMAGNYPVPHIPSPPSSPSYILSSALPTYLAVTEEEHIPVSSAPVIPSVTATTPKAGAAVTDIAYPVNIETPSAHPYTQEPPSHYYSTRDVSLIEITPSMVVTVLTPDTEATVEPTYYASLEPITKVDVGVCSEEAMRCSEESMRCSADGRGYQYCLYGEWTVARPCPKSTVCKPLDNSIVCDWP</sequence>
<evidence type="ECO:0000313" key="2">
    <source>
        <dbReference type="Proteomes" id="UP001150581"/>
    </source>
</evidence>
<dbReference type="EMBL" id="JANBPG010000934">
    <property type="protein sequence ID" value="KAJ1892793.1"/>
    <property type="molecule type" value="Genomic_DNA"/>
</dbReference>
<organism evidence="1 2">
    <name type="scientific">Kickxella alabastrina</name>
    <dbReference type="NCBI Taxonomy" id="61397"/>
    <lineage>
        <taxon>Eukaryota</taxon>
        <taxon>Fungi</taxon>
        <taxon>Fungi incertae sedis</taxon>
        <taxon>Zoopagomycota</taxon>
        <taxon>Kickxellomycotina</taxon>
        <taxon>Kickxellomycetes</taxon>
        <taxon>Kickxellales</taxon>
        <taxon>Kickxellaceae</taxon>
        <taxon>Kickxella</taxon>
    </lineage>
</organism>